<evidence type="ECO:0000256" key="6">
    <source>
        <dbReference type="ARBA" id="ARBA00022777"/>
    </source>
</evidence>
<evidence type="ECO:0000256" key="2">
    <source>
        <dbReference type="ARBA" id="ARBA00013061"/>
    </source>
</evidence>
<dbReference type="InterPro" id="IPR036043">
    <property type="entry name" value="Phosphoglycerate_kinase_sf"/>
</dbReference>
<dbReference type="Proteomes" id="UP001208689">
    <property type="component" value="Chromosome"/>
</dbReference>
<keyword evidence="4 8" id="KW-0808">Transferase</keyword>
<dbReference type="SUPFAM" id="SSF53748">
    <property type="entry name" value="Phosphoglycerate kinase"/>
    <property type="match status" value="1"/>
</dbReference>
<evidence type="ECO:0000313" key="9">
    <source>
        <dbReference type="EMBL" id="UYP48080.1"/>
    </source>
</evidence>
<dbReference type="EMBL" id="CP104013">
    <property type="protein sequence ID" value="UYP48080.1"/>
    <property type="molecule type" value="Genomic_DNA"/>
</dbReference>
<accession>A0ABY6HXD5</accession>
<dbReference type="PRINTS" id="PR00477">
    <property type="entry name" value="PHGLYCKINASE"/>
</dbReference>
<dbReference type="InterPro" id="IPR015824">
    <property type="entry name" value="Phosphoglycerate_kinase_N"/>
</dbReference>
<keyword evidence="10" id="KW-1185">Reference proteome</keyword>
<proteinExistence type="inferred from homology"/>
<dbReference type="PANTHER" id="PTHR11406">
    <property type="entry name" value="PHOSPHOGLYCERATE KINASE"/>
    <property type="match status" value="1"/>
</dbReference>
<organism evidence="9 10">
    <name type="scientific">Candidatus Lokiarchaeum ossiferum</name>
    <dbReference type="NCBI Taxonomy" id="2951803"/>
    <lineage>
        <taxon>Archaea</taxon>
        <taxon>Promethearchaeati</taxon>
        <taxon>Promethearchaeota</taxon>
        <taxon>Promethearchaeia</taxon>
        <taxon>Promethearchaeales</taxon>
        <taxon>Promethearchaeaceae</taxon>
        <taxon>Candidatus Lokiarchaeum</taxon>
    </lineage>
</organism>
<dbReference type="Pfam" id="PF00162">
    <property type="entry name" value="PGK"/>
    <property type="match status" value="1"/>
</dbReference>
<keyword evidence="6 8" id="KW-0418">Kinase</keyword>
<dbReference type="PANTHER" id="PTHR11406:SF23">
    <property type="entry name" value="PHOSPHOGLYCERATE KINASE 1, CHLOROPLASTIC-RELATED"/>
    <property type="match status" value="1"/>
</dbReference>
<sequence length="404" mass="44206">MTDIQFKNITDFDIKGKKILVRVDINSSIDLEKNEIRSDPRIQAILPTLESLKEAAVVLIAHQSRLGKPDCIDLKLHADKLNGYLGGRVKFVADLFGDTAISAIKELQPGEVLLLNNVRKWEIETQVKSIEEAEKTELITKLSPLFDYFVNDAFGAAHRAHVSLIGWPTICAGPTVKRELEMVQKLFTPKKPSIWLVGGAKAMDKFQALKFNLEAGNIDMALVCGLTAILMLEAKGMDMGEKNRKFIAEDLEQNRNEIAAVCEKFKDKIFLPEDMAYEENGKRLECPTLEVSKLDVSTGDIGAKTIANFKTLIQSAKTIVANGPPGIFEKEVFKQSSFEIVDAMAAAAKNDAFVCIGGGDMGAVAEMAGLGEKITISTGGGALLKILSGKDLPLLQVLRNKMPK</sequence>
<name>A0ABY6HXD5_9ARCH</name>
<dbReference type="PIRSF" id="PIRSF000724">
    <property type="entry name" value="Pgk"/>
    <property type="match status" value="1"/>
</dbReference>
<evidence type="ECO:0000256" key="1">
    <source>
        <dbReference type="ARBA" id="ARBA00000642"/>
    </source>
</evidence>
<gene>
    <name evidence="9" type="ORF">NEF87_004365</name>
</gene>
<evidence type="ECO:0000256" key="4">
    <source>
        <dbReference type="ARBA" id="ARBA00022679"/>
    </source>
</evidence>
<dbReference type="Gene3D" id="3.40.50.1260">
    <property type="entry name" value="Phosphoglycerate kinase, N-terminal domain"/>
    <property type="match status" value="2"/>
</dbReference>
<keyword evidence="7" id="KW-0067">ATP-binding</keyword>
<dbReference type="EC" id="2.7.2.3" evidence="2 8"/>
<reference evidence="9" key="1">
    <citation type="submission" date="2022-09" db="EMBL/GenBank/DDBJ databases">
        <title>Actin cytoskeleton and complex cell architecture in an #Asgard archaeon.</title>
        <authorList>
            <person name="Ponce Toledo R.I."/>
            <person name="Schleper C."/>
            <person name="Rodrigues Oliveira T."/>
            <person name="Wollweber F."/>
            <person name="Xu J."/>
            <person name="Rittmann S."/>
            <person name="Klingl A."/>
            <person name="Pilhofer M."/>
        </authorList>
    </citation>
    <scope>NUCLEOTIDE SEQUENCE</scope>
    <source>
        <strain evidence="9">B-35</strain>
    </source>
</reference>
<evidence type="ECO:0000256" key="3">
    <source>
        <dbReference type="ARBA" id="ARBA00016471"/>
    </source>
</evidence>
<protein>
    <recommendedName>
        <fullName evidence="3 8">Phosphoglycerate kinase</fullName>
        <ecNumber evidence="2 8">2.7.2.3</ecNumber>
    </recommendedName>
</protein>
<comment type="similarity">
    <text evidence="8">Belongs to the phosphoglycerate kinase family.</text>
</comment>
<evidence type="ECO:0000256" key="7">
    <source>
        <dbReference type="ARBA" id="ARBA00022840"/>
    </source>
</evidence>
<keyword evidence="5" id="KW-0547">Nucleotide-binding</keyword>
<dbReference type="GO" id="GO:0004618">
    <property type="term" value="F:phosphoglycerate kinase activity"/>
    <property type="evidence" value="ECO:0007669"/>
    <property type="project" value="UniProtKB-EC"/>
</dbReference>
<evidence type="ECO:0000256" key="8">
    <source>
        <dbReference type="RuleBase" id="RU000532"/>
    </source>
</evidence>
<evidence type="ECO:0000256" key="5">
    <source>
        <dbReference type="ARBA" id="ARBA00022741"/>
    </source>
</evidence>
<dbReference type="InterPro" id="IPR001576">
    <property type="entry name" value="Phosphoglycerate_kinase"/>
</dbReference>
<comment type="catalytic activity">
    <reaction evidence="1 8">
        <text>(2R)-3-phosphoglycerate + ATP = (2R)-3-phospho-glyceroyl phosphate + ADP</text>
        <dbReference type="Rhea" id="RHEA:14801"/>
        <dbReference type="ChEBI" id="CHEBI:30616"/>
        <dbReference type="ChEBI" id="CHEBI:57604"/>
        <dbReference type="ChEBI" id="CHEBI:58272"/>
        <dbReference type="ChEBI" id="CHEBI:456216"/>
        <dbReference type="EC" id="2.7.2.3"/>
    </reaction>
</comment>
<evidence type="ECO:0000313" key="10">
    <source>
        <dbReference type="Proteomes" id="UP001208689"/>
    </source>
</evidence>